<dbReference type="AlphaFoldDB" id="A0A9P0J2P4"/>
<evidence type="ECO:0008006" key="3">
    <source>
        <dbReference type="Google" id="ProtNLM"/>
    </source>
</evidence>
<dbReference type="Proteomes" id="UP001154329">
    <property type="component" value="Chromosome 2"/>
</dbReference>
<dbReference type="EMBL" id="OU899035">
    <property type="protein sequence ID" value="CAH1726302.1"/>
    <property type="molecule type" value="Genomic_DNA"/>
</dbReference>
<reference evidence="1" key="1">
    <citation type="submission" date="2022-02" db="EMBL/GenBank/DDBJ databases">
        <authorList>
            <person name="King R."/>
        </authorList>
    </citation>
    <scope>NUCLEOTIDE SEQUENCE</scope>
</reference>
<proteinExistence type="predicted"/>
<organism evidence="1 2">
    <name type="scientific">Aphis gossypii</name>
    <name type="common">Cotton aphid</name>
    <dbReference type="NCBI Taxonomy" id="80765"/>
    <lineage>
        <taxon>Eukaryota</taxon>
        <taxon>Metazoa</taxon>
        <taxon>Ecdysozoa</taxon>
        <taxon>Arthropoda</taxon>
        <taxon>Hexapoda</taxon>
        <taxon>Insecta</taxon>
        <taxon>Pterygota</taxon>
        <taxon>Neoptera</taxon>
        <taxon>Paraneoptera</taxon>
        <taxon>Hemiptera</taxon>
        <taxon>Sternorrhyncha</taxon>
        <taxon>Aphidomorpha</taxon>
        <taxon>Aphidoidea</taxon>
        <taxon>Aphididae</taxon>
        <taxon>Aphidini</taxon>
        <taxon>Aphis</taxon>
        <taxon>Aphis</taxon>
    </lineage>
</organism>
<evidence type="ECO:0000313" key="2">
    <source>
        <dbReference type="Proteomes" id="UP001154329"/>
    </source>
</evidence>
<protein>
    <recommendedName>
        <fullName evidence="3">MULE transposase domain-containing protein</fullName>
    </recommendedName>
</protein>
<gene>
    <name evidence="1" type="ORF">APHIGO_LOCUS7215</name>
</gene>
<sequence length="89" mass="10621">MNTTRGEHFLLNNDENKNVIIFSCEKNLHFLSNVENVYVDGMFKYSARFFEQMFTIHGYKNDHYVPLVFCLLVDKSKHTYAFVFKKITE</sequence>
<reference evidence="1" key="2">
    <citation type="submission" date="2022-10" db="EMBL/GenBank/DDBJ databases">
        <authorList>
            <consortium name="ENA_rothamsted_submissions"/>
            <consortium name="culmorum"/>
            <person name="King R."/>
        </authorList>
    </citation>
    <scope>NUCLEOTIDE SEQUENCE</scope>
</reference>
<keyword evidence="2" id="KW-1185">Reference proteome</keyword>
<accession>A0A9P0J2P4</accession>
<evidence type="ECO:0000313" key="1">
    <source>
        <dbReference type="EMBL" id="CAH1726302.1"/>
    </source>
</evidence>
<name>A0A9P0J2P4_APHGO</name>